<dbReference type="InterPro" id="IPR004840">
    <property type="entry name" value="Amino_acid_permease_CS"/>
</dbReference>
<evidence type="ECO:0000256" key="3">
    <source>
        <dbReference type="ARBA" id="ARBA00022692"/>
    </source>
</evidence>
<evidence type="ECO:0000313" key="7">
    <source>
        <dbReference type="EMBL" id="RDX46600.1"/>
    </source>
</evidence>
<gene>
    <name evidence="7" type="ORF">OH76DRAFT_1406682</name>
</gene>
<evidence type="ECO:0000256" key="4">
    <source>
        <dbReference type="ARBA" id="ARBA00022989"/>
    </source>
</evidence>
<feature type="transmembrane region" description="Helical" evidence="6">
    <location>
        <begin position="453"/>
        <end position="477"/>
    </location>
</feature>
<name>A0A371D222_9APHY</name>
<dbReference type="Gene3D" id="1.20.1740.10">
    <property type="entry name" value="Amino acid/polyamine transporter I"/>
    <property type="match status" value="1"/>
</dbReference>
<keyword evidence="3 6" id="KW-0812">Transmembrane</keyword>
<dbReference type="GO" id="GO:0006865">
    <property type="term" value="P:amino acid transport"/>
    <property type="evidence" value="ECO:0007669"/>
    <property type="project" value="InterPro"/>
</dbReference>
<evidence type="ECO:0000256" key="5">
    <source>
        <dbReference type="ARBA" id="ARBA00023136"/>
    </source>
</evidence>
<feature type="transmembrane region" description="Helical" evidence="6">
    <location>
        <begin position="180"/>
        <end position="203"/>
    </location>
</feature>
<feature type="transmembrane region" description="Helical" evidence="6">
    <location>
        <begin position="285"/>
        <end position="310"/>
    </location>
</feature>
<evidence type="ECO:0000256" key="2">
    <source>
        <dbReference type="ARBA" id="ARBA00022448"/>
    </source>
</evidence>
<feature type="transmembrane region" description="Helical" evidence="6">
    <location>
        <begin position="210"/>
        <end position="232"/>
    </location>
</feature>
<feature type="transmembrane region" description="Helical" evidence="6">
    <location>
        <begin position="419"/>
        <end position="441"/>
    </location>
</feature>
<dbReference type="EMBL" id="KZ857425">
    <property type="protein sequence ID" value="RDX46600.1"/>
    <property type="molecule type" value="Genomic_DNA"/>
</dbReference>
<evidence type="ECO:0000256" key="1">
    <source>
        <dbReference type="ARBA" id="ARBA00004141"/>
    </source>
</evidence>
<dbReference type="STRING" id="139420.A0A371D222"/>
<comment type="subcellular location">
    <subcellularLocation>
        <location evidence="1">Membrane</location>
        <topology evidence="1">Multi-pass membrane protein</topology>
    </subcellularLocation>
</comment>
<organism evidence="7 8">
    <name type="scientific">Lentinus brumalis</name>
    <dbReference type="NCBI Taxonomy" id="2498619"/>
    <lineage>
        <taxon>Eukaryota</taxon>
        <taxon>Fungi</taxon>
        <taxon>Dikarya</taxon>
        <taxon>Basidiomycota</taxon>
        <taxon>Agaricomycotina</taxon>
        <taxon>Agaricomycetes</taxon>
        <taxon>Polyporales</taxon>
        <taxon>Polyporaceae</taxon>
        <taxon>Lentinus</taxon>
    </lineage>
</organism>
<keyword evidence="4 6" id="KW-1133">Transmembrane helix</keyword>
<feature type="transmembrane region" description="Helical" evidence="6">
    <location>
        <begin position="252"/>
        <end position="273"/>
    </location>
</feature>
<dbReference type="Proteomes" id="UP000256964">
    <property type="component" value="Unassembled WGS sequence"/>
</dbReference>
<dbReference type="PANTHER" id="PTHR45649:SF6">
    <property type="entry name" value="GABA-SPECIFIC PERMEASE"/>
    <property type="match status" value="1"/>
</dbReference>
<feature type="transmembrane region" description="Helical" evidence="6">
    <location>
        <begin position="489"/>
        <end position="508"/>
    </location>
</feature>
<keyword evidence="8" id="KW-1185">Reference proteome</keyword>
<dbReference type="PROSITE" id="PS00218">
    <property type="entry name" value="AMINO_ACID_PERMEASE_1"/>
    <property type="match status" value="1"/>
</dbReference>
<dbReference type="GO" id="GO:0022857">
    <property type="term" value="F:transmembrane transporter activity"/>
    <property type="evidence" value="ECO:0007669"/>
    <property type="project" value="InterPro"/>
</dbReference>
<protein>
    <submittedName>
        <fullName evidence="7">APC amino acid permease</fullName>
    </submittedName>
</protein>
<feature type="transmembrane region" description="Helical" evidence="6">
    <location>
        <begin position="88"/>
        <end position="121"/>
    </location>
</feature>
<dbReference type="AlphaFoldDB" id="A0A371D222"/>
<dbReference type="PANTHER" id="PTHR45649">
    <property type="entry name" value="AMINO-ACID PERMEASE BAT1"/>
    <property type="match status" value="1"/>
</dbReference>
<feature type="transmembrane region" description="Helical" evidence="6">
    <location>
        <begin position="342"/>
        <end position="363"/>
    </location>
</feature>
<feature type="transmembrane region" description="Helical" evidence="6">
    <location>
        <begin position="133"/>
        <end position="153"/>
    </location>
</feature>
<dbReference type="InterPro" id="IPR002293">
    <property type="entry name" value="AA/rel_permease1"/>
</dbReference>
<proteinExistence type="predicted"/>
<reference evidence="7 8" key="1">
    <citation type="journal article" date="2018" name="Biotechnol. Biofuels">
        <title>Integrative visual omics of the white-rot fungus Polyporus brumalis exposes the biotechnological potential of its oxidative enzymes for delignifying raw plant biomass.</title>
        <authorList>
            <person name="Miyauchi S."/>
            <person name="Rancon A."/>
            <person name="Drula E."/>
            <person name="Hage H."/>
            <person name="Chaduli D."/>
            <person name="Favel A."/>
            <person name="Grisel S."/>
            <person name="Henrissat B."/>
            <person name="Herpoel-Gimbert I."/>
            <person name="Ruiz-Duenas F.J."/>
            <person name="Chevret D."/>
            <person name="Hainaut M."/>
            <person name="Lin J."/>
            <person name="Wang M."/>
            <person name="Pangilinan J."/>
            <person name="Lipzen A."/>
            <person name="Lesage-Meessen L."/>
            <person name="Navarro D."/>
            <person name="Riley R."/>
            <person name="Grigoriev I.V."/>
            <person name="Zhou S."/>
            <person name="Raouche S."/>
            <person name="Rosso M.N."/>
        </authorList>
    </citation>
    <scope>NUCLEOTIDE SEQUENCE [LARGE SCALE GENOMIC DNA]</scope>
    <source>
        <strain evidence="7 8">BRFM 1820</strain>
    </source>
</reference>
<keyword evidence="5 6" id="KW-0472">Membrane</keyword>
<evidence type="ECO:0000256" key="6">
    <source>
        <dbReference type="SAM" id="Phobius"/>
    </source>
</evidence>
<sequence>MEKTSSAQVSVQSVPTVTQAGDREVQYDGESVSSDVAILASLGYKQEFKRAFSPVEVFGLGFSIIGVFPSIASVLVFAIPYGGPVALVWGWAICGLFLMFIAFALAELGSAAPTSGGLYYWTWTYATPRWRNVLSWIVGYSNSIGLIAGLAGVDWGCAVQVMAAVSIGTDESFVPTTGQIFGLFVALLICHGIVASLATHVIARLQGFYIAFNVLLCLVVIISLAVATPSDFRNSASFAFGGFTSLYEWPNGFAFVLSFLAPLWTIGGFDAPVHISEEASNARTAVPWAIISGVGAAGVLGWAINVALAFNMGKDMESIVSNPIGQPMATILFNSLGRNGTLAIWTVVVVAQFLMGSSSLIAASRQVFAFARDGALPFSSVIYRVNPHTQTPVNAVWASVLVALLLGLLAFAGPAANSAIFSLAVAGQYTAFAIPIMCRFLGGREWKPGPFTLGRFGLPVAIVAVAWMIFSVVIIAFPAAPTPDAEGMNYMSVVFCGWILLCLAYFYLPVYGGKHWFNGPQTTLEGARRNGTLVPVEDIQVVEGFSEKGKRA</sequence>
<dbReference type="Pfam" id="PF13520">
    <property type="entry name" value="AA_permease_2"/>
    <property type="match status" value="1"/>
</dbReference>
<dbReference type="OrthoDB" id="4476201at2759"/>
<evidence type="ECO:0000313" key="8">
    <source>
        <dbReference type="Proteomes" id="UP000256964"/>
    </source>
</evidence>
<feature type="transmembrane region" description="Helical" evidence="6">
    <location>
        <begin position="393"/>
        <end position="413"/>
    </location>
</feature>
<accession>A0A371D222</accession>
<keyword evidence="2" id="KW-0813">Transport</keyword>
<dbReference type="GO" id="GO:0016020">
    <property type="term" value="C:membrane"/>
    <property type="evidence" value="ECO:0007669"/>
    <property type="project" value="UniProtKB-SubCell"/>
</dbReference>
<feature type="transmembrane region" description="Helical" evidence="6">
    <location>
        <begin position="57"/>
        <end position="82"/>
    </location>
</feature>
<dbReference type="PIRSF" id="PIRSF006060">
    <property type="entry name" value="AA_transporter"/>
    <property type="match status" value="1"/>
</dbReference>